<dbReference type="GO" id="GO:0005524">
    <property type="term" value="F:ATP binding"/>
    <property type="evidence" value="ECO:0007669"/>
    <property type="project" value="UniProtKB-KW"/>
</dbReference>
<comment type="function">
    <text evidence="10">Catalyzes the transfer of pyrophosphate from adenosine triphosphate (ATP) to 6-hydroxymethyl-7,8-dihydropterin, an enzymatic step in folate biosynthesis pathway.</text>
</comment>
<evidence type="ECO:0000256" key="10">
    <source>
        <dbReference type="ARBA" id="ARBA00029409"/>
    </source>
</evidence>
<dbReference type="GO" id="GO:0046654">
    <property type="term" value="P:tetrahydrofolate biosynthetic process"/>
    <property type="evidence" value="ECO:0007669"/>
    <property type="project" value="UniProtKB-UniPathway"/>
</dbReference>
<dbReference type="Gene3D" id="3.30.70.560">
    <property type="entry name" value="7,8-Dihydro-6-hydroxymethylpterin-pyrophosphokinase HPPK"/>
    <property type="match status" value="1"/>
</dbReference>
<dbReference type="UniPathway" id="UPA00077">
    <property type="reaction ID" value="UER00155"/>
</dbReference>
<dbReference type="HOGENOM" id="CLU_097916_3_0_5"/>
<dbReference type="STRING" id="156889.Mmc1_0041"/>
<evidence type="ECO:0000256" key="4">
    <source>
        <dbReference type="ARBA" id="ARBA00016218"/>
    </source>
</evidence>
<protein>
    <recommendedName>
        <fullName evidence="4">2-amino-4-hydroxy-6-hydroxymethyldihydropteridine pyrophosphokinase</fullName>
        <ecNumber evidence="3">2.7.6.3</ecNumber>
    </recommendedName>
    <alternativeName>
        <fullName evidence="11">6-hydroxymethyl-7,8-dihydropterin pyrophosphokinase</fullName>
    </alternativeName>
    <alternativeName>
        <fullName evidence="12">7,8-dihydro-6-hydroxymethylpterin-pyrophosphokinase</fullName>
    </alternativeName>
</protein>
<evidence type="ECO:0000256" key="11">
    <source>
        <dbReference type="ARBA" id="ARBA00029766"/>
    </source>
</evidence>
<evidence type="ECO:0000256" key="7">
    <source>
        <dbReference type="ARBA" id="ARBA00022777"/>
    </source>
</evidence>
<dbReference type="PANTHER" id="PTHR43071">
    <property type="entry name" value="2-AMINO-4-HYDROXY-6-HYDROXYMETHYLDIHYDROPTERIDINE PYROPHOSPHOKINASE"/>
    <property type="match status" value="1"/>
</dbReference>
<dbReference type="Proteomes" id="UP000002586">
    <property type="component" value="Chromosome"/>
</dbReference>
<dbReference type="OrthoDB" id="9808041at2"/>
<evidence type="ECO:0000256" key="3">
    <source>
        <dbReference type="ARBA" id="ARBA00013253"/>
    </source>
</evidence>
<dbReference type="InterPro" id="IPR035907">
    <property type="entry name" value="Hppk_sf"/>
</dbReference>
<dbReference type="EC" id="2.7.6.3" evidence="3"/>
<dbReference type="EMBL" id="CP000471">
    <property type="protein sequence ID" value="ABK42570.1"/>
    <property type="molecule type" value="Genomic_DNA"/>
</dbReference>
<keyword evidence="7 14" id="KW-0418">Kinase</keyword>
<reference evidence="14 15" key="2">
    <citation type="journal article" date="2012" name="Int. J. Syst. Evol. Microbiol.">
        <title>Magnetococcus marinus gen. nov., sp. nov., a marine, magnetotactic bacterium that represents a novel lineage (Magnetococcaceae fam. nov.; Magnetococcales ord. nov.) at the base of the Alphaproteobacteria.</title>
        <authorList>
            <person name="Bazylinski D.A."/>
            <person name="Williams T.J."/>
            <person name="Lefevre C.T."/>
            <person name="Berg R.J."/>
            <person name="Zhang C.L."/>
            <person name="Bowser S.S."/>
            <person name="Dean A.J."/>
            <person name="Beveridge T.J."/>
        </authorList>
    </citation>
    <scope>NUCLEOTIDE SEQUENCE [LARGE SCALE GENOMIC DNA]</scope>
    <source>
        <strain evidence="15">ATCC BAA-1437 / JCM 17883 / MC-1</strain>
    </source>
</reference>
<dbReference type="CDD" id="cd00483">
    <property type="entry name" value="HPPK"/>
    <property type="match status" value="1"/>
</dbReference>
<evidence type="ECO:0000259" key="13">
    <source>
        <dbReference type="PROSITE" id="PS00794"/>
    </source>
</evidence>
<comment type="similarity">
    <text evidence="2">Belongs to the HPPK family.</text>
</comment>
<evidence type="ECO:0000256" key="1">
    <source>
        <dbReference type="ARBA" id="ARBA00005051"/>
    </source>
</evidence>
<dbReference type="GO" id="GO:0003848">
    <property type="term" value="F:2-amino-4-hydroxy-6-hydroxymethyldihydropteridine diphosphokinase activity"/>
    <property type="evidence" value="ECO:0007669"/>
    <property type="project" value="UniProtKB-EC"/>
</dbReference>
<dbReference type="GO" id="GO:0016301">
    <property type="term" value="F:kinase activity"/>
    <property type="evidence" value="ECO:0007669"/>
    <property type="project" value="UniProtKB-KW"/>
</dbReference>
<evidence type="ECO:0000256" key="6">
    <source>
        <dbReference type="ARBA" id="ARBA00022741"/>
    </source>
</evidence>
<evidence type="ECO:0000256" key="5">
    <source>
        <dbReference type="ARBA" id="ARBA00022679"/>
    </source>
</evidence>
<dbReference type="Pfam" id="PF01288">
    <property type="entry name" value="HPPK"/>
    <property type="match status" value="1"/>
</dbReference>
<keyword evidence="6" id="KW-0547">Nucleotide-binding</keyword>
<feature type="domain" description="7,8-dihydro-6-hydroxymethylpterin-pyrophosphokinase" evidence="13">
    <location>
        <begin position="74"/>
        <end position="85"/>
    </location>
</feature>
<keyword evidence="5" id="KW-0808">Transferase</keyword>
<proteinExistence type="inferred from homology"/>
<sequence length="147" mass="16812">MRNCQQALLMLDKQPHVTVTACSSWYRTEPLGPQQPDYINGAATLTTTLSPLALLALLLDVEQQMGRDRHREQRWGPRALDLDLLFYADLLLDHPQLILPHPQLHLRRFVLQPLGEIIPTKRHPKLGKTVDTLLSEVEDRGQVERLS</sequence>
<evidence type="ECO:0000256" key="2">
    <source>
        <dbReference type="ARBA" id="ARBA00005810"/>
    </source>
</evidence>
<dbReference type="AlphaFoldDB" id="A0L3M7"/>
<accession>A0L3M7</accession>
<keyword evidence="9" id="KW-0289">Folate biosynthesis</keyword>
<dbReference type="PANTHER" id="PTHR43071:SF1">
    <property type="entry name" value="2-AMINO-4-HYDROXY-6-HYDROXYMETHYLDIHYDROPTERIDINE PYROPHOSPHOKINASE"/>
    <property type="match status" value="1"/>
</dbReference>
<keyword evidence="15" id="KW-1185">Reference proteome</keyword>
<dbReference type="PROSITE" id="PS00794">
    <property type="entry name" value="HPPK"/>
    <property type="match status" value="1"/>
</dbReference>
<keyword evidence="8" id="KW-0067">ATP-binding</keyword>
<dbReference type="KEGG" id="mgm:Mmc1_0041"/>
<reference evidence="15" key="1">
    <citation type="journal article" date="2009" name="Appl. Environ. Microbiol.">
        <title>Complete genome sequence of the chemolithoautotrophic marine magnetotactic coccus strain MC-1.</title>
        <authorList>
            <person name="Schubbe S."/>
            <person name="Williams T.J."/>
            <person name="Xie G."/>
            <person name="Kiss H.E."/>
            <person name="Brettin T.S."/>
            <person name="Martinez D."/>
            <person name="Ross C.A."/>
            <person name="Schuler D."/>
            <person name="Cox B.L."/>
            <person name="Nealson K.H."/>
            <person name="Bazylinski D.A."/>
        </authorList>
    </citation>
    <scope>NUCLEOTIDE SEQUENCE [LARGE SCALE GENOMIC DNA]</scope>
    <source>
        <strain evidence="15">ATCC BAA-1437 / JCM 17883 / MC-1</strain>
    </source>
</reference>
<dbReference type="InterPro" id="IPR000550">
    <property type="entry name" value="Hppk"/>
</dbReference>
<dbReference type="NCBIfam" id="TIGR01498">
    <property type="entry name" value="folK"/>
    <property type="match status" value="1"/>
</dbReference>
<name>A0L3M7_MAGMM</name>
<gene>
    <name evidence="14" type="ordered locus">Mmc1_0041</name>
</gene>
<organism evidence="14 15">
    <name type="scientific">Magnetococcus marinus (strain ATCC BAA-1437 / JCM 17883 / MC-1)</name>
    <dbReference type="NCBI Taxonomy" id="156889"/>
    <lineage>
        <taxon>Bacteria</taxon>
        <taxon>Pseudomonadati</taxon>
        <taxon>Pseudomonadota</taxon>
        <taxon>Magnetococcia</taxon>
        <taxon>Magnetococcales</taxon>
        <taxon>Magnetococcaceae</taxon>
        <taxon>Magnetococcus</taxon>
    </lineage>
</organism>
<evidence type="ECO:0000256" key="8">
    <source>
        <dbReference type="ARBA" id="ARBA00022840"/>
    </source>
</evidence>
<evidence type="ECO:0000256" key="9">
    <source>
        <dbReference type="ARBA" id="ARBA00022909"/>
    </source>
</evidence>
<comment type="pathway">
    <text evidence="1">Cofactor biosynthesis; tetrahydrofolate biosynthesis; 2-amino-4-hydroxy-6-hydroxymethyl-7,8-dihydropteridine diphosphate from 7,8-dihydroneopterin triphosphate: step 4/4.</text>
</comment>
<dbReference type="SUPFAM" id="SSF55083">
    <property type="entry name" value="6-hydroxymethyl-7,8-dihydropterin pyrophosphokinase, HPPK"/>
    <property type="match status" value="1"/>
</dbReference>
<dbReference type="GO" id="GO:0046656">
    <property type="term" value="P:folic acid biosynthetic process"/>
    <property type="evidence" value="ECO:0007669"/>
    <property type="project" value="UniProtKB-KW"/>
</dbReference>
<dbReference type="eggNOG" id="COG0801">
    <property type="taxonomic scope" value="Bacteria"/>
</dbReference>
<evidence type="ECO:0000256" key="12">
    <source>
        <dbReference type="ARBA" id="ARBA00033413"/>
    </source>
</evidence>
<evidence type="ECO:0000313" key="15">
    <source>
        <dbReference type="Proteomes" id="UP000002586"/>
    </source>
</evidence>
<evidence type="ECO:0000313" key="14">
    <source>
        <dbReference type="EMBL" id="ABK42570.1"/>
    </source>
</evidence>